<keyword evidence="6" id="KW-0999">Mitochondrion inner membrane</keyword>
<evidence type="ECO:0000256" key="14">
    <source>
        <dbReference type="ARBA" id="ARBA00047537"/>
    </source>
</evidence>
<keyword evidence="5" id="KW-0677">Repeat</keyword>
<organism evidence="22 23">
    <name type="scientific">Muntiacus reevesi</name>
    <name type="common">Reeves' muntjac</name>
    <name type="synonym">Cervus reevesi</name>
    <dbReference type="NCBI Taxonomy" id="9886"/>
    <lineage>
        <taxon>Eukaryota</taxon>
        <taxon>Metazoa</taxon>
        <taxon>Chordata</taxon>
        <taxon>Craniata</taxon>
        <taxon>Vertebrata</taxon>
        <taxon>Euteleostomi</taxon>
        <taxon>Mammalia</taxon>
        <taxon>Eutheria</taxon>
        <taxon>Laurasiatheria</taxon>
        <taxon>Artiodactyla</taxon>
        <taxon>Ruminantia</taxon>
        <taxon>Pecora</taxon>
        <taxon>Cervidae</taxon>
        <taxon>Muntiacinae</taxon>
        <taxon>Muntiacus</taxon>
    </lineage>
</organism>
<comment type="caution">
    <text evidence="22">The sequence shown here is derived from an EMBL/GenBank/DDBJ whole genome shotgun (WGS) entry which is preliminary data.</text>
</comment>
<keyword evidence="8" id="KW-0496">Mitochondrion</keyword>
<evidence type="ECO:0000256" key="8">
    <source>
        <dbReference type="ARBA" id="ARBA00023128"/>
    </source>
</evidence>
<evidence type="ECO:0000256" key="21">
    <source>
        <dbReference type="RuleBase" id="RU000488"/>
    </source>
</evidence>
<comment type="function">
    <text evidence="13">Transports dicarboxylates across the inner membranes of mitochondria by a counter-exchange mechanism. Can transport 2-oxoadipate (2-oxohexanedioate), 2-oxoglutarate, adipate (hexanedioate), glutarate, and to a lesser extent, pimelate (heptanedioate), 2-oxopimelate (2-oxoheptanedioate), 2-aminoadipate (2-aminohexanedioate), oxaloacetate, and citrate. Plays a central role in catabolism of lysine, hydroxylysine, and tryptophan, by transporting common metabolite intermediates (such as 2-oxoadipate) into the mitochondria, where it is converted into acetyl-CoA and can enter the citric acid (TCA) cycle.</text>
</comment>
<evidence type="ECO:0000256" key="1">
    <source>
        <dbReference type="ARBA" id="ARBA00004448"/>
    </source>
</evidence>
<evidence type="ECO:0000256" key="5">
    <source>
        <dbReference type="ARBA" id="ARBA00022737"/>
    </source>
</evidence>
<evidence type="ECO:0000256" key="19">
    <source>
        <dbReference type="ARBA" id="ARBA00048998"/>
    </source>
</evidence>
<comment type="catalytic activity">
    <reaction evidence="16">
        <text>L-2-aminoadipate(in) + 2-oxoglutarate(out) = L-2-aminoadipate(out) + 2-oxoglutarate(in)</text>
        <dbReference type="Rhea" id="RHEA:71747"/>
        <dbReference type="ChEBI" id="CHEBI:16810"/>
        <dbReference type="ChEBI" id="CHEBI:58672"/>
    </reaction>
</comment>
<comment type="catalytic activity">
    <reaction evidence="17">
        <text>2-oxoheptanedioate(in) + 2-oxoglutarate(out) = 2-oxoheptanedioate(out) + 2-oxoglutarate(in)</text>
        <dbReference type="Rhea" id="RHEA:71755"/>
        <dbReference type="ChEBI" id="CHEBI:16810"/>
        <dbReference type="ChEBI" id="CHEBI:72701"/>
    </reaction>
</comment>
<evidence type="ECO:0000256" key="13">
    <source>
        <dbReference type="ARBA" id="ARBA00046087"/>
    </source>
</evidence>
<dbReference type="PANTHER" id="PTHR46356:SF1">
    <property type="entry name" value="MITOCHONDRIAL 2-OXODICARBOXYLATE CARRIER"/>
    <property type="match status" value="1"/>
</dbReference>
<dbReference type="InterPro" id="IPR023395">
    <property type="entry name" value="MCP_dom_sf"/>
</dbReference>
<comment type="catalytic activity">
    <reaction evidence="18">
        <text>glutarate(in) + 2-oxoglutarate(out) = glutarate(out) + 2-oxoglutarate(in)</text>
        <dbReference type="Rhea" id="RHEA:71751"/>
        <dbReference type="ChEBI" id="CHEBI:16810"/>
        <dbReference type="ChEBI" id="CHEBI:30921"/>
    </reaction>
</comment>
<dbReference type="EMBL" id="VCEB01000016">
    <property type="protein sequence ID" value="KAB0369488.1"/>
    <property type="molecule type" value="Genomic_DNA"/>
</dbReference>
<dbReference type="PANTHER" id="PTHR46356">
    <property type="entry name" value="MITOCHONDRIAL 2-OXODICARBOXYLATE CARRIER"/>
    <property type="match status" value="1"/>
</dbReference>
<dbReference type="PROSITE" id="PS50920">
    <property type="entry name" value="SOLCAR"/>
    <property type="match status" value="1"/>
</dbReference>
<dbReference type="Proteomes" id="UP000326062">
    <property type="component" value="Chromosome 15"/>
</dbReference>
<comment type="similarity">
    <text evidence="2 21">Belongs to the mitochondrial carrier (TC 2.A.29) family.</text>
</comment>
<proteinExistence type="inferred from homology"/>
<dbReference type="AlphaFoldDB" id="A0A5N3X8L1"/>
<reference evidence="22 23" key="1">
    <citation type="submission" date="2019-06" db="EMBL/GenBank/DDBJ databases">
        <title>Discovery of a novel chromosome fission-fusion reversal in muntjac.</title>
        <authorList>
            <person name="Mudd A.B."/>
            <person name="Bredeson J.V."/>
            <person name="Baum R."/>
            <person name="Hockemeyer D."/>
            <person name="Rokhsar D.S."/>
        </authorList>
    </citation>
    <scope>NUCLEOTIDE SEQUENCE [LARGE SCALE GENOMIC DNA]</scope>
    <source>
        <strain evidence="22">UCam_UCB_Mr</strain>
        <tissue evidence="22">Fibroblast cell line</tissue>
    </source>
</reference>
<dbReference type="InterPro" id="IPR018108">
    <property type="entry name" value="MCP_transmembrane"/>
</dbReference>
<keyword evidence="3 21" id="KW-0813">Transport</keyword>
<dbReference type="GO" id="GO:0005743">
    <property type="term" value="C:mitochondrial inner membrane"/>
    <property type="evidence" value="ECO:0007669"/>
    <property type="project" value="UniProtKB-SubCell"/>
</dbReference>
<keyword evidence="23" id="KW-1185">Reference proteome</keyword>
<keyword evidence="4 20" id="KW-0812">Transmembrane</keyword>
<evidence type="ECO:0000256" key="15">
    <source>
        <dbReference type="ARBA" id="ARBA00048003"/>
    </source>
</evidence>
<evidence type="ECO:0000256" key="2">
    <source>
        <dbReference type="ARBA" id="ARBA00006375"/>
    </source>
</evidence>
<comment type="subcellular location">
    <subcellularLocation>
        <location evidence="1">Mitochondrion inner membrane</location>
        <topology evidence="1">Multi-pass membrane protein</topology>
    </subcellularLocation>
</comment>
<evidence type="ECO:0000256" key="17">
    <source>
        <dbReference type="ARBA" id="ARBA00048581"/>
    </source>
</evidence>
<feature type="non-terminal residue" evidence="22">
    <location>
        <position position="1"/>
    </location>
</feature>
<evidence type="ECO:0000256" key="16">
    <source>
        <dbReference type="ARBA" id="ARBA00048303"/>
    </source>
</evidence>
<evidence type="ECO:0000256" key="18">
    <source>
        <dbReference type="ARBA" id="ARBA00048920"/>
    </source>
</evidence>
<keyword evidence="9 20" id="KW-0472">Membrane</keyword>
<evidence type="ECO:0000256" key="12">
    <source>
        <dbReference type="ARBA" id="ARBA00041874"/>
    </source>
</evidence>
<evidence type="ECO:0000256" key="6">
    <source>
        <dbReference type="ARBA" id="ARBA00022792"/>
    </source>
</evidence>
<feature type="repeat" description="Solcar" evidence="20">
    <location>
        <begin position="150"/>
        <end position="239"/>
    </location>
</feature>
<accession>A0A5N3X8L1</accession>
<sequence length="272" mass="30430">IFTILLLFPVVVIDKNDLLIATLKKQRPVSTKEGFKMLCSTSRLLCFIPRVLGPIVLVKPKFSFLSVSMVIHRRLLGKLGFKLIVFPVETPCWFLNPFKPTRHLYGPDPRIIIEPLTMCKNIANGIVKKTSSSLGNPNVFRWNNRRDPTLEFLRKFGIGLLSGTIASVINIPFDVAKSRIQGPQPVPGEIKYRTCFKTMATVYQEEGILALYKGLLPKIMRLGPAAAWLSPSWLLSAWMAEGIGSGPYLRMPAHKKPAAIPTGRVSCLYVNR</sequence>
<name>A0A5N3X8L1_MUNRE</name>
<keyword evidence="7" id="KW-1133">Transmembrane helix</keyword>
<comment type="catalytic activity">
    <reaction evidence="14">
        <text>heptanedioate(in) + 2-oxoglutarate(out) = heptanedioate(out) + 2-oxoglutarate(in)</text>
        <dbReference type="Rhea" id="RHEA:71759"/>
        <dbReference type="ChEBI" id="CHEBI:16810"/>
        <dbReference type="ChEBI" id="CHEBI:36165"/>
    </reaction>
</comment>
<evidence type="ECO:0000256" key="4">
    <source>
        <dbReference type="ARBA" id="ARBA00022692"/>
    </source>
</evidence>
<evidence type="ECO:0000313" key="22">
    <source>
        <dbReference type="EMBL" id="KAB0369488.1"/>
    </source>
</evidence>
<evidence type="ECO:0000313" key="23">
    <source>
        <dbReference type="Proteomes" id="UP000326062"/>
    </source>
</evidence>
<comment type="catalytic activity">
    <reaction evidence="10">
        <text>2-oxoadipate(in) + 2-oxoglutarate(out) = 2-oxoadipate(out) + 2-oxoglutarate(in)</text>
        <dbReference type="Rhea" id="RHEA:71739"/>
        <dbReference type="ChEBI" id="CHEBI:16810"/>
        <dbReference type="ChEBI" id="CHEBI:57499"/>
    </reaction>
</comment>
<comment type="catalytic activity">
    <reaction evidence="19">
        <text>hexanedioate(in) + 2-oxoglutarate(out) = hexanedioate(out) + 2-oxoglutarate(in)</text>
        <dbReference type="Rhea" id="RHEA:71743"/>
        <dbReference type="ChEBI" id="CHEBI:16810"/>
        <dbReference type="ChEBI" id="CHEBI:17128"/>
    </reaction>
</comment>
<dbReference type="Pfam" id="PF00153">
    <property type="entry name" value="Mito_carr"/>
    <property type="match status" value="1"/>
</dbReference>
<evidence type="ECO:0000256" key="3">
    <source>
        <dbReference type="ARBA" id="ARBA00022448"/>
    </source>
</evidence>
<evidence type="ECO:0000256" key="11">
    <source>
        <dbReference type="ARBA" id="ARBA00039747"/>
    </source>
</evidence>
<evidence type="ECO:0000256" key="10">
    <source>
        <dbReference type="ARBA" id="ARBA00036018"/>
    </source>
</evidence>
<protein>
    <recommendedName>
        <fullName evidence="11">Mitochondrial 2-oxodicarboxylate carrier</fullName>
    </recommendedName>
    <alternativeName>
        <fullName evidence="12">Solute carrier family 25 member 21</fullName>
    </alternativeName>
</protein>
<gene>
    <name evidence="22" type="ORF">FD755_019493</name>
</gene>
<dbReference type="SUPFAM" id="SSF103506">
    <property type="entry name" value="Mitochondrial carrier"/>
    <property type="match status" value="1"/>
</dbReference>
<evidence type="ECO:0000256" key="7">
    <source>
        <dbReference type="ARBA" id="ARBA00022989"/>
    </source>
</evidence>
<evidence type="ECO:0000256" key="20">
    <source>
        <dbReference type="PROSITE-ProRule" id="PRU00282"/>
    </source>
</evidence>
<dbReference type="Gene3D" id="1.50.40.10">
    <property type="entry name" value="Mitochondrial carrier domain"/>
    <property type="match status" value="1"/>
</dbReference>
<dbReference type="InterPro" id="IPR051752">
    <property type="entry name" value="Mito_2-oxodicarb_carrier"/>
</dbReference>
<evidence type="ECO:0000256" key="9">
    <source>
        <dbReference type="ARBA" id="ARBA00023136"/>
    </source>
</evidence>
<comment type="catalytic activity">
    <reaction evidence="15">
        <text>citrate(in) + 2-oxoglutarate(out) = citrate(out) + 2-oxoglutarate(in)</text>
        <dbReference type="Rhea" id="RHEA:71763"/>
        <dbReference type="ChEBI" id="CHEBI:16810"/>
        <dbReference type="ChEBI" id="CHEBI:16947"/>
    </reaction>
</comment>